<evidence type="ECO:0000256" key="8">
    <source>
        <dbReference type="ARBA" id="ARBA00032524"/>
    </source>
</evidence>
<dbReference type="HAMAP" id="MF_00059">
    <property type="entry name" value="RNApol_bact_RpoA"/>
    <property type="match status" value="1"/>
</dbReference>
<dbReference type="RefSeq" id="WP_111961295.1">
    <property type="nucleotide sequence ID" value="NZ_JHUK01000003.1"/>
</dbReference>
<evidence type="ECO:0000256" key="5">
    <source>
        <dbReference type="ARBA" id="ARBA00022679"/>
    </source>
</evidence>
<evidence type="ECO:0000256" key="7">
    <source>
        <dbReference type="ARBA" id="ARBA00023163"/>
    </source>
</evidence>
<dbReference type="GO" id="GO:0000428">
    <property type="term" value="C:DNA-directed RNA polymerase complex"/>
    <property type="evidence" value="ECO:0007669"/>
    <property type="project" value="UniProtKB-KW"/>
</dbReference>
<evidence type="ECO:0000256" key="3">
    <source>
        <dbReference type="ARBA" id="ARBA00015972"/>
    </source>
</evidence>
<evidence type="ECO:0000256" key="11">
    <source>
        <dbReference type="HAMAP-Rule" id="MF_00059"/>
    </source>
</evidence>
<comment type="similarity">
    <text evidence="1 11">Belongs to the RNA polymerase alpha chain family.</text>
</comment>
<dbReference type="Proteomes" id="UP000249343">
    <property type="component" value="Unassembled WGS sequence"/>
</dbReference>
<dbReference type="GO" id="GO:0005737">
    <property type="term" value="C:cytoplasm"/>
    <property type="evidence" value="ECO:0007669"/>
    <property type="project" value="UniProtKB-ARBA"/>
</dbReference>
<dbReference type="Pfam" id="PF03118">
    <property type="entry name" value="RNA_pol_A_CTD"/>
    <property type="match status" value="1"/>
</dbReference>
<comment type="caution">
    <text evidence="13">The sequence shown here is derived from an EMBL/GenBank/DDBJ whole genome shotgun (WGS) entry which is preliminary data.</text>
</comment>
<dbReference type="SUPFAM" id="SSF47789">
    <property type="entry name" value="C-terminal domain of RNA polymerase alpha subunit"/>
    <property type="match status" value="1"/>
</dbReference>
<dbReference type="GO" id="GO:0006351">
    <property type="term" value="P:DNA-templated transcription"/>
    <property type="evidence" value="ECO:0007669"/>
    <property type="project" value="UniProtKB-UniRule"/>
</dbReference>
<keyword evidence="14" id="KW-1185">Reference proteome</keyword>
<dbReference type="GO" id="GO:0003899">
    <property type="term" value="F:DNA-directed RNA polymerase activity"/>
    <property type="evidence" value="ECO:0007669"/>
    <property type="project" value="UniProtKB-UniRule"/>
</dbReference>
<dbReference type="InterPro" id="IPR036643">
    <property type="entry name" value="RNApol_insert_sf"/>
</dbReference>
<gene>
    <name evidence="11" type="primary">rpoA</name>
    <name evidence="13" type="ORF">DH96_01520</name>
</gene>
<accession>A0A328IKD0</accession>
<dbReference type="GO" id="GO:0003677">
    <property type="term" value="F:DNA binding"/>
    <property type="evidence" value="ECO:0007669"/>
    <property type="project" value="UniProtKB-UniRule"/>
</dbReference>
<dbReference type="Pfam" id="PF01193">
    <property type="entry name" value="RNA_pol_L"/>
    <property type="match status" value="1"/>
</dbReference>
<dbReference type="InterPro" id="IPR011262">
    <property type="entry name" value="DNA-dir_RNA_pol_insert"/>
</dbReference>
<comment type="subunit">
    <text evidence="11">Homodimer. The RNAP catalytic core consists of 2 alpha, 1 beta, 1 beta' and 1 omega subunit. When a sigma factor is associated with the core the holoenzyme is formed, which can initiate transcription.</text>
</comment>
<evidence type="ECO:0000256" key="2">
    <source>
        <dbReference type="ARBA" id="ARBA00012418"/>
    </source>
</evidence>
<dbReference type="AlphaFoldDB" id="A0A328IKD0"/>
<feature type="region of interest" description="Alpha C-terminal domain (alpha-CTD)" evidence="11">
    <location>
        <begin position="248"/>
        <end position="323"/>
    </location>
</feature>
<feature type="region of interest" description="Alpha N-terminal domain (alpha-NTD)" evidence="11">
    <location>
        <begin position="1"/>
        <end position="231"/>
    </location>
</feature>
<dbReference type="FunFam" id="2.170.120.12:FF:000001">
    <property type="entry name" value="DNA-directed RNA polymerase subunit alpha"/>
    <property type="match status" value="1"/>
</dbReference>
<dbReference type="InterPro" id="IPR036603">
    <property type="entry name" value="RBP11-like"/>
</dbReference>
<evidence type="ECO:0000313" key="13">
    <source>
        <dbReference type="EMBL" id="RAM57760.1"/>
    </source>
</evidence>
<keyword evidence="6 11" id="KW-0548">Nucleotidyltransferase</keyword>
<organism evidence="13 14">
    <name type="scientific">Candidatus Phytoplasma oryzae</name>
    <dbReference type="NCBI Taxonomy" id="203274"/>
    <lineage>
        <taxon>Bacteria</taxon>
        <taxon>Bacillati</taxon>
        <taxon>Mycoplasmatota</taxon>
        <taxon>Mollicutes</taxon>
        <taxon>Acholeplasmatales</taxon>
        <taxon>Acholeplasmataceae</taxon>
        <taxon>Candidatus Phytoplasma</taxon>
        <taxon>16SrXI (Rice yellow dwarf group)</taxon>
    </lineage>
</organism>
<dbReference type="SUPFAM" id="SSF56553">
    <property type="entry name" value="Insert subdomain of RNA polymerase alpha subunit"/>
    <property type="match status" value="1"/>
</dbReference>
<keyword evidence="7 11" id="KW-0804">Transcription</keyword>
<comment type="catalytic activity">
    <reaction evidence="10 11">
        <text>RNA(n) + a ribonucleoside 5'-triphosphate = RNA(n+1) + diphosphate</text>
        <dbReference type="Rhea" id="RHEA:21248"/>
        <dbReference type="Rhea" id="RHEA-COMP:14527"/>
        <dbReference type="Rhea" id="RHEA-COMP:17342"/>
        <dbReference type="ChEBI" id="CHEBI:33019"/>
        <dbReference type="ChEBI" id="CHEBI:61557"/>
        <dbReference type="ChEBI" id="CHEBI:140395"/>
        <dbReference type="EC" id="2.7.7.6"/>
    </reaction>
</comment>
<sequence>MVKLKFIKPFMIHEEENYDLFNQRFVIQRLEKGYGITIGNSLRRVLLSSLPGASIVNVYIQGVEHEFSVIQGVYEDVMSIILNLKKVVIFVNSPEDDFETKMEIDAIGEQVITAANFSPVEGVEIINKDQVIAHLSSSNVHFKMEITVRRGIGYVSSEENKIYSKNKFGVISMDSLYTPVLRVAYNVEQKLNNKEELILEIETNKSITSKEALATAAKILVDYFYSLAELSEKAKQIDFIYEPEIKSYNHALDLRIDQLEVSVRLFNSLKKSGITTVEELTRRSEKFITKLHSLGKKSLEELKNKMKEFGLCFKPDNKDDDND</sequence>
<dbReference type="CDD" id="cd06928">
    <property type="entry name" value="RNAP_alpha_NTD"/>
    <property type="match status" value="1"/>
</dbReference>
<reference evidence="13 14" key="1">
    <citation type="submission" date="2014-04" db="EMBL/GenBank/DDBJ databases">
        <title>Genome study of Napier grass stunt phytoplasma.</title>
        <authorList>
            <person name="Kawicha P."/>
            <person name="Dickinson M."/>
            <person name="Hodgetts J."/>
        </authorList>
    </citation>
    <scope>NUCLEOTIDE SEQUENCE [LARGE SCALE GENOMIC DNA]</scope>
    <source>
        <strain evidence="13 14">NGS-S10</strain>
    </source>
</reference>
<dbReference type="GO" id="GO:0046983">
    <property type="term" value="F:protein dimerization activity"/>
    <property type="evidence" value="ECO:0007669"/>
    <property type="project" value="InterPro"/>
</dbReference>
<dbReference type="InterPro" id="IPR011260">
    <property type="entry name" value="RNAP_asu_C"/>
</dbReference>
<proteinExistence type="inferred from homology"/>
<dbReference type="InterPro" id="IPR011263">
    <property type="entry name" value="DNA-dir_RNA_pol_RpoA/D/Rpb3"/>
</dbReference>
<dbReference type="NCBIfam" id="TIGR02027">
    <property type="entry name" value="rpoA"/>
    <property type="match status" value="1"/>
</dbReference>
<dbReference type="Pfam" id="PF01000">
    <property type="entry name" value="RNA_pol_A_bac"/>
    <property type="match status" value="1"/>
</dbReference>
<feature type="domain" description="DNA-directed RNA polymerase RpoA/D/Rpb3-type" evidence="12">
    <location>
        <begin position="22"/>
        <end position="230"/>
    </location>
</feature>
<dbReference type="SMART" id="SM00662">
    <property type="entry name" value="RPOLD"/>
    <property type="match status" value="1"/>
</dbReference>
<dbReference type="InterPro" id="IPR011773">
    <property type="entry name" value="DNA-dir_RpoA"/>
</dbReference>
<protein>
    <recommendedName>
        <fullName evidence="3 11">DNA-directed RNA polymerase subunit alpha</fullName>
        <shortName evidence="11">RNAP subunit alpha</shortName>
        <ecNumber evidence="2 11">2.7.7.6</ecNumber>
    </recommendedName>
    <alternativeName>
        <fullName evidence="9 11">RNA polymerase subunit alpha</fullName>
    </alternativeName>
    <alternativeName>
        <fullName evidence="8 11">Transcriptase subunit alpha</fullName>
    </alternativeName>
</protein>
<name>A0A328IKD0_9MOLU</name>
<keyword evidence="5 11" id="KW-0808">Transferase</keyword>
<evidence type="ECO:0000259" key="12">
    <source>
        <dbReference type="SMART" id="SM00662"/>
    </source>
</evidence>
<dbReference type="EC" id="2.7.7.6" evidence="2 11"/>
<evidence type="ECO:0000256" key="10">
    <source>
        <dbReference type="ARBA" id="ARBA00048552"/>
    </source>
</evidence>
<keyword evidence="4 11" id="KW-0240">DNA-directed RNA polymerase</keyword>
<dbReference type="NCBIfam" id="NF003519">
    <property type="entry name" value="PRK05182.2-5"/>
    <property type="match status" value="1"/>
</dbReference>
<evidence type="ECO:0000256" key="1">
    <source>
        <dbReference type="ARBA" id="ARBA00007123"/>
    </source>
</evidence>
<evidence type="ECO:0000256" key="9">
    <source>
        <dbReference type="ARBA" id="ARBA00033070"/>
    </source>
</evidence>
<dbReference type="EMBL" id="JHUK01000003">
    <property type="protein sequence ID" value="RAM57760.1"/>
    <property type="molecule type" value="Genomic_DNA"/>
</dbReference>
<dbReference type="Gene3D" id="2.170.120.12">
    <property type="entry name" value="DNA-directed RNA polymerase, insert domain"/>
    <property type="match status" value="1"/>
</dbReference>
<dbReference type="Gene3D" id="1.10.150.20">
    <property type="entry name" value="5' to 3' exonuclease, C-terminal subdomain"/>
    <property type="match status" value="1"/>
</dbReference>
<dbReference type="SUPFAM" id="SSF55257">
    <property type="entry name" value="RBP11-like subunits of RNA polymerase"/>
    <property type="match status" value="1"/>
</dbReference>
<evidence type="ECO:0000256" key="6">
    <source>
        <dbReference type="ARBA" id="ARBA00022695"/>
    </source>
</evidence>
<dbReference type="Gene3D" id="3.30.1360.10">
    <property type="entry name" value="RNA polymerase, RBP11-like subunit"/>
    <property type="match status" value="1"/>
</dbReference>
<comment type="domain">
    <text evidence="11">The N-terminal domain is essential for RNAP assembly and basal transcription, whereas the C-terminal domain is involved in interaction with transcriptional regulators and with upstream promoter elements.</text>
</comment>
<comment type="function">
    <text evidence="11">DNA-dependent RNA polymerase catalyzes the transcription of DNA into RNA using the four ribonucleoside triphosphates as substrates.</text>
</comment>
<evidence type="ECO:0000256" key="4">
    <source>
        <dbReference type="ARBA" id="ARBA00022478"/>
    </source>
</evidence>
<evidence type="ECO:0000313" key="14">
    <source>
        <dbReference type="Proteomes" id="UP000249343"/>
    </source>
</evidence>